<dbReference type="Proteomes" id="UP000285768">
    <property type="component" value="Chromosome"/>
</dbReference>
<name>A0ABX5QCB6_9MICO</name>
<dbReference type="SUPFAM" id="SSF46894">
    <property type="entry name" value="C-terminal effector domain of the bipartite response regulators"/>
    <property type="match status" value="1"/>
</dbReference>
<dbReference type="PANTHER" id="PTHR44688">
    <property type="entry name" value="DNA-BINDING TRANSCRIPTIONAL ACTIVATOR DEVR_DOSR"/>
    <property type="match status" value="1"/>
</dbReference>
<dbReference type="Pfam" id="PF00196">
    <property type="entry name" value="GerE"/>
    <property type="match status" value="1"/>
</dbReference>
<dbReference type="EMBL" id="CP035037">
    <property type="protein sequence ID" value="QAB16584.1"/>
    <property type="molecule type" value="Genomic_DNA"/>
</dbReference>
<keyword evidence="1" id="KW-0805">Transcription regulation</keyword>
<feature type="region of interest" description="Disordered" evidence="4">
    <location>
        <begin position="61"/>
        <end position="106"/>
    </location>
</feature>
<keyword evidence="3" id="KW-0804">Transcription</keyword>
<dbReference type="Gene3D" id="3.40.50.300">
    <property type="entry name" value="P-loop containing nucleotide triphosphate hydrolases"/>
    <property type="match status" value="1"/>
</dbReference>
<feature type="domain" description="HTH luxR-type" evidence="5">
    <location>
        <begin position="871"/>
        <end position="936"/>
    </location>
</feature>
<protein>
    <recommendedName>
        <fullName evidence="5">HTH luxR-type domain-containing protein</fullName>
    </recommendedName>
</protein>
<evidence type="ECO:0000256" key="4">
    <source>
        <dbReference type="SAM" id="MobiDB-lite"/>
    </source>
</evidence>
<evidence type="ECO:0000313" key="7">
    <source>
        <dbReference type="Proteomes" id="UP000285768"/>
    </source>
</evidence>
<evidence type="ECO:0000256" key="2">
    <source>
        <dbReference type="ARBA" id="ARBA00023125"/>
    </source>
</evidence>
<evidence type="ECO:0000256" key="3">
    <source>
        <dbReference type="ARBA" id="ARBA00023163"/>
    </source>
</evidence>
<dbReference type="PANTHER" id="PTHR44688:SF16">
    <property type="entry name" value="DNA-BINDING TRANSCRIPTIONAL ACTIVATOR DEVR_DOSR"/>
    <property type="match status" value="1"/>
</dbReference>
<accession>A0ABX5QCB6</accession>
<dbReference type="PROSITE" id="PS50043">
    <property type="entry name" value="HTH_LUXR_2"/>
    <property type="match status" value="1"/>
</dbReference>
<dbReference type="Gene3D" id="1.10.10.10">
    <property type="entry name" value="Winged helix-like DNA-binding domain superfamily/Winged helix DNA-binding domain"/>
    <property type="match status" value="1"/>
</dbReference>
<dbReference type="SMART" id="SM00421">
    <property type="entry name" value="HTH_LUXR"/>
    <property type="match status" value="1"/>
</dbReference>
<evidence type="ECO:0000256" key="1">
    <source>
        <dbReference type="ARBA" id="ARBA00023015"/>
    </source>
</evidence>
<reference evidence="6 7" key="1">
    <citation type="submission" date="2019-01" db="EMBL/GenBank/DDBJ databases">
        <title>Leucobacter muris sp. nov. isolated from the nose of a laboratory mouse.</title>
        <authorList>
            <person name="Benga L."/>
            <person name="Sproeer C."/>
            <person name="Schumann P."/>
            <person name="Verbarg S."/>
            <person name="Bunk B."/>
            <person name="Engelhardt E."/>
            <person name="Benten P.M."/>
            <person name="Sager M."/>
        </authorList>
    </citation>
    <scope>NUCLEOTIDE SEQUENCE [LARGE SCALE GENOMIC DNA]</scope>
    <source>
        <strain evidence="6 7">DSM 101948</strain>
    </source>
</reference>
<sequence length="938" mass="102476">MPGVRSRSECTARVYRAHHRISMRLQMQAGAPRPQRVFMRRTATKHPGNIRVKLGVGGSTRSWTVSSGEAGRGASARTPACERDDTVPSDPRTNAAVPTDSPGQLRRERLLAKIDGGGRVVVVRAEGGAGKTALIARWVREQRGTAIAWVTLDEGIIDARSFWLRTFTALRAAAPDVFQHLSDGYMSGFIAPEDVPSLLASTLLRAEPQVALVLDDLHLTDDALQDQLVSLMRVATPLRIIATTRQRTRFETPLTSTAIGTTVIGSEELAFTDEELAQLAAALPYPASQNELAVLERMTRGHSLAVRLALSVMDGLSADGSRRPALDEIERGVAAVLTDFTPRFENTEEEALALAVSLCPEVDEALAKRLDDEDRGWCAITSFEERGLGRITMRRGRPVFLMHALISSALRHRALQELSPERITEVRRIAFDQLRELADPVETLALLVDGGMDSAIFPHFARYFSELSQFRPAEVIALLSPIPTERLKREGGVPITLSIALSESAIIPTQRIKQLLRIGLTELSRRGAAPGSVEGMFAALARFGGMRVSRNYDEASRAGEEFVRLVAGAHHSDGASWLYAGNLQLVITALLAHRIRRVIELAASMEGDPHPGRPYHTRSVLSFTLAYTGDLVGAEREIAMIGTSPWSGWEGSLYALDWHLACALTAANRDDHRGALRALQPVAKRLDEFEQWPMITWTRGVVRLVGGEAARGLEELEATRDALSSYPLSSGWAEELRALHADLLLATGDLLRARAVLGHRGEEPVTVLARARLALLSSQPEDAVALLGDLEPSALYPAHQAQHLLLSAAAHARLGNAGYAATLLEQALYALDRTNNRLPLSWVPAADLRVLRTLVPDGMWIEPVSTPFETETEAFEKLSKRESLVLVELASDASIEEIAASLHVSANTIKSQTRSIYRKLQVSCRADALLRARQVGLL</sequence>
<dbReference type="InterPro" id="IPR000792">
    <property type="entry name" value="Tscrpt_reg_LuxR_C"/>
</dbReference>
<evidence type="ECO:0000313" key="6">
    <source>
        <dbReference type="EMBL" id="QAB16584.1"/>
    </source>
</evidence>
<dbReference type="CDD" id="cd06170">
    <property type="entry name" value="LuxR_C_like"/>
    <property type="match status" value="1"/>
</dbReference>
<dbReference type="InterPro" id="IPR016032">
    <property type="entry name" value="Sig_transdc_resp-reg_C-effctor"/>
</dbReference>
<keyword evidence="2" id="KW-0238">DNA-binding</keyword>
<evidence type="ECO:0000259" key="5">
    <source>
        <dbReference type="PROSITE" id="PS50043"/>
    </source>
</evidence>
<proteinExistence type="predicted"/>
<dbReference type="SUPFAM" id="SSF52540">
    <property type="entry name" value="P-loop containing nucleoside triphosphate hydrolases"/>
    <property type="match status" value="1"/>
</dbReference>
<dbReference type="InterPro" id="IPR036388">
    <property type="entry name" value="WH-like_DNA-bd_sf"/>
</dbReference>
<keyword evidence="7" id="KW-1185">Reference proteome</keyword>
<organism evidence="6 7">
    <name type="scientific">Leucobacter muris</name>
    <dbReference type="NCBI Taxonomy" id="1935379"/>
    <lineage>
        <taxon>Bacteria</taxon>
        <taxon>Bacillati</taxon>
        <taxon>Actinomycetota</taxon>
        <taxon>Actinomycetes</taxon>
        <taxon>Micrococcales</taxon>
        <taxon>Microbacteriaceae</taxon>
        <taxon>Leucobacter</taxon>
    </lineage>
</organism>
<gene>
    <name evidence="6" type="ORF">Leucomu_00305</name>
</gene>
<dbReference type="InterPro" id="IPR027417">
    <property type="entry name" value="P-loop_NTPase"/>
</dbReference>